<feature type="transmembrane region" description="Helical" evidence="3">
    <location>
        <begin position="643"/>
        <end position="663"/>
    </location>
</feature>
<dbReference type="InterPro" id="IPR009880">
    <property type="entry name" value="Glyoxal_oxidase_N"/>
</dbReference>
<dbReference type="InterPro" id="IPR037293">
    <property type="entry name" value="Gal_Oxidase_central_sf"/>
</dbReference>
<comment type="caution">
    <text evidence="7">The sequence shown here is derived from an EMBL/GenBank/DDBJ whole genome shotgun (WGS) entry which is preliminary data.</text>
</comment>
<evidence type="ECO:0000256" key="4">
    <source>
        <dbReference type="SAM" id="SignalP"/>
    </source>
</evidence>
<gene>
    <name evidence="7" type="ORF">H0H81_010091</name>
</gene>
<keyword evidence="3" id="KW-1133">Transmembrane helix</keyword>
<reference evidence="7" key="2">
    <citation type="submission" date="2021-10" db="EMBL/GenBank/DDBJ databases">
        <title>Phylogenomics reveals ancestral predisposition of the termite-cultivated fungus Termitomyces towards a domesticated lifestyle.</title>
        <authorList>
            <person name="Auxier B."/>
            <person name="Grum-Grzhimaylo A."/>
            <person name="Cardenas M.E."/>
            <person name="Lodge J.D."/>
            <person name="Laessoe T."/>
            <person name="Pedersen O."/>
            <person name="Smith M.E."/>
            <person name="Kuyper T.W."/>
            <person name="Franco-Molano E.A."/>
            <person name="Baroni T.J."/>
            <person name="Aanen D.K."/>
        </authorList>
    </citation>
    <scope>NUCLEOTIDE SEQUENCE</scope>
    <source>
        <strain evidence="7">D49</strain>
    </source>
</reference>
<feature type="domain" description="Galactose oxidase-like Early set" evidence="6">
    <location>
        <begin position="481"/>
        <end position="588"/>
    </location>
</feature>
<evidence type="ECO:0000259" key="5">
    <source>
        <dbReference type="Pfam" id="PF07250"/>
    </source>
</evidence>
<name>A0A9P7KHX7_9AGAR</name>
<dbReference type="InterPro" id="IPR014756">
    <property type="entry name" value="Ig_E-set"/>
</dbReference>
<keyword evidence="3" id="KW-0472">Membrane</keyword>
<feature type="region of interest" description="Disordered" evidence="2">
    <location>
        <begin position="688"/>
        <end position="707"/>
    </location>
</feature>
<dbReference type="SUPFAM" id="SSF81296">
    <property type="entry name" value="E set domains"/>
    <property type="match status" value="1"/>
</dbReference>
<dbReference type="Gene3D" id="2.130.10.80">
    <property type="entry name" value="Galactose oxidase/kelch, beta-propeller"/>
    <property type="match status" value="1"/>
</dbReference>
<keyword evidence="1 4" id="KW-0732">Signal</keyword>
<evidence type="ECO:0000256" key="2">
    <source>
        <dbReference type="SAM" id="MobiDB-lite"/>
    </source>
</evidence>
<proteinExistence type="predicted"/>
<evidence type="ECO:0000256" key="3">
    <source>
        <dbReference type="SAM" id="Phobius"/>
    </source>
</evidence>
<feature type="signal peptide" evidence="4">
    <location>
        <begin position="1"/>
        <end position="19"/>
    </location>
</feature>
<keyword evidence="3" id="KW-0812">Transmembrane</keyword>
<feature type="compositionally biased region" description="Polar residues" evidence="2">
    <location>
        <begin position="693"/>
        <end position="707"/>
    </location>
</feature>
<protein>
    <recommendedName>
        <fullName evidence="9">Copper radical oxidase</fullName>
    </recommendedName>
</protein>
<evidence type="ECO:0000313" key="7">
    <source>
        <dbReference type="EMBL" id="KAG5651043.1"/>
    </source>
</evidence>
<evidence type="ECO:0000259" key="6">
    <source>
        <dbReference type="Pfam" id="PF09118"/>
    </source>
</evidence>
<dbReference type="InterPro" id="IPR015202">
    <property type="entry name" value="GO-like_E_set"/>
</dbReference>
<evidence type="ECO:0000313" key="8">
    <source>
        <dbReference type="Proteomes" id="UP000717328"/>
    </source>
</evidence>
<dbReference type="PANTHER" id="PTHR32208">
    <property type="entry name" value="SECRETED PROTEIN-RELATED"/>
    <property type="match status" value="1"/>
</dbReference>
<dbReference type="Pfam" id="PF09118">
    <property type="entry name" value="GO-like_E_set"/>
    <property type="match status" value="1"/>
</dbReference>
<dbReference type="CDD" id="cd02851">
    <property type="entry name" value="E_set_GO_C"/>
    <property type="match status" value="1"/>
</dbReference>
<dbReference type="SUPFAM" id="SSF50965">
    <property type="entry name" value="Galactose oxidase, central domain"/>
    <property type="match status" value="1"/>
</dbReference>
<evidence type="ECO:0008006" key="9">
    <source>
        <dbReference type="Google" id="ProtNLM"/>
    </source>
</evidence>
<organism evidence="7 8">
    <name type="scientific">Sphagnurus paluster</name>
    <dbReference type="NCBI Taxonomy" id="117069"/>
    <lineage>
        <taxon>Eukaryota</taxon>
        <taxon>Fungi</taxon>
        <taxon>Dikarya</taxon>
        <taxon>Basidiomycota</taxon>
        <taxon>Agaricomycotina</taxon>
        <taxon>Agaricomycetes</taxon>
        <taxon>Agaricomycetidae</taxon>
        <taxon>Agaricales</taxon>
        <taxon>Tricholomatineae</taxon>
        <taxon>Lyophyllaceae</taxon>
        <taxon>Sphagnurus</taxon>
    </lineage>
</organism>
<feature type="chain" id="PRO_5040279762" description="Copper radical oxidase" evidence="4">
    <location>
        <begin position="20"/>
        <end position="753"/>
    </location>
</feature>
<dbReference type="EMBL" id="JABCKI010000309">
    <property type="protein sequence ID" value="KAG5651043.1"/>
    <property type="molecule type" value="Genomic_DNA"/>
</dbReference>
<sequence length="753" mass="78724">MLLPLSLLILVSTSTPVLAATAGSFADGGNTLISAMMMFLGNEEKVYVLDKAEGNAAQVEGHPAWGSVWDIKTKVATVMDVKTNVFCSSGMHLPNGSYVTFGGNSAVGRGGSAGSAGVWDSEYGDFDGSKAIRILNPCKSTDNFNSPQCKWFDDPSLLSMQRKRWYSTAEPLADGTIVLIGGMVGGGYINRNTPDTTPVPEAAENTFEFFPDNGRGVTNMQFLFQTGGLNTYAHTFLMPSGKMLVQANVSTILWDYNTNVETPLPNMPNNVVRVYPASGAVAMLPLTPANNYNPTIIFCGGSDMPESAWGNYSYPAINTWDYPASRDCQRLTPEPIGGGVVAYEADDDMLEGRTMGQFIILPDGKYLVINGGVNGTAGYSEATGLISSYADMPFGTSLASGPVGRPALYDPTAPRGKRWSNAGLSTSPIARMYHSSAMLLPDGSVLVAGSNPNVDVNLTTVFSTEYRAEIFYPPYFAAKTRPAPSGVPTTLSYGGNPFDITVPATSYAGSANSAAQNTTVALVRGGFTTHAINMGQRYLQLNNTFTVKSDGSIVLHVAQAPNPNVFQPGPSLLFVVVNGIPSNGTMVIVGSGVMGTQPTAPASVLPASVLLDSAKGSADGAVLGGGGNKADDSSDGMSMGLKIALIGGGAVLVGLLVGGIIWFRRRSAAQAQNGTRVSETTMYAMTPGGQGFRGSSQHHQSNESEVWTGSTVNLVGGPYRDEAGGGGGYGAYDPYGNGHGGPAPPPQTQGSRY</sequence>
<evidence type="ECO:0000256" key="1">
    <source>
        <dbReference type="ARBA" id="ARBA00022729"/>
    </source>
</evidence>
<reference evidence="7" key="1">
    <citation type="submission" date="2021-02" db="EMBL/GenBank/DDBJ databases">
        <authorList>
            <person name="Nieuwenhuis M."/>
            <person name="Van De Peppel L.J.J."/>
        </authorList>
    </citation>
    <scope>NUCLEOTIDE SEQUENCE</scope>
    <source>
        <strain evidence="7">D49</strain>
    </source>
</reference>
<dbReference type="OrthoDB" id="2019572at2759"/>
<dbReference type="Pfam" id="PF07250">
    <property type="entry name" value="Glyoxal_oxid_N"/>
    <property type="match status" value="1"/>
</dbReference>
<dbReference type="InterPro" id="IPR013783">
    <property type="entry name" value="Ig-like_fold"/>
</dbReference>
<dbReference type="Proteomes" id="UP000717328">
    <property type="component" value="Unassembled WGS sequence"/>
</dbReference>
<feature type="region of interest" description="Disordered" evidence="2">
    <location>
        <begin position="717"/>
        <end position="753"/>
    </location>
</feature>
<dbReference type="PANTHER" id="PTHR32208:SF21">
    <property type="entry name" value="LOW QUALITY PROTEIN: ALDEHYDE OXIDASE GLOX-LIKE"/>
    <property type="match status" value="1"/>
</dbReference>
<keyword evidence="8" id="KW-1185">Reference proteome</keyword>
<dbReference type="Gene3D" id="2.60.40.10">
    <property type="entry name" value="Immunoglobulins"/>
    <property type="match status" value="1"/>
</dbReference>
<dbReference type="InterPro" id="IPR011043">
    <property type="entry name" value="Gal_Oxase/kelch_b-propeller"/>
</dbReference>
<dbReference type="AlphaFoldDB" id="A0A9P7KHX7"/>
<feature type="domain" description="Glyoxal oxidase N-terminal" evidence="5">
    <location>
        <begin position="68"/>
        <end position="475"/>
    </location>
</feature>
<accession>A0A9P7KHX7</accession>